<evidence type="ECO:0000313" key="1">
    <source>
        <dbReference type="EnsemblPlants" id="AET2Gv20163800.13"/>
    </source>
</evidence>
<accession>A0A453AJZ3</accession>
<dbReference type="EnsemblPlants" id="AET2Gv20163800.17">
    <property type="protein sequence ID" value="AET2Gv20163800.17"/>
    <property type="gene ID" value="AET2Gv20163800"/>
</dbReference>
<sequence length="58" mass="6538">MKIQEDARVLVKCKLHYCQKSESKCALVYGQMNEVRGCRARVDLTGFSVGEHFCDAKG</sequence>
<dbReference type="Gramene" id="AET2Gv20163800.15">
    <property type="protein sequence ID" value="AET2Gv20163800.15"/>
    <property type="gene ID" value="AET2Gv20163800"/>
</dbReference>
<dbReference type="Gramene" id="AET2Gv20163800.8">
    <property type="protein sequence ID" value="AET2Gv20163800.8"/>
    <property type="gene ID" value="AET2Gv20163800"/>
</dbReference>
<evidence type="ECO:0000313" key="2">
    <source>
        <dbReference type="Proteomes" id="UP000015105"/>
    </source>
</evidence>
<dbReference type="Proteomes" id="UP000015105">
    <property type="component" value="Chromosome 2D"/>
</dbReference>
<reference evidence="1" key="5">
    <citation type="journal article" date="2021" name="G3 (Bethesda)">
        <title>Aegilops tauschii genome assembly Aet v5.0 features greater sequence contiguity and improved annotation.</title>
        <authorList>
            <person name="Wang L."/>
            <person name="Zhu T."/>
            <person name="Rodriguez J.C."/>
            <person name="Deal K.R."/>
            <person name="Dubcovsky J."/>
            <person name="McGuire P.E."/>
            <person name="Lux T."/>
            <person name="Spannagl M."/>
            <person name="Mayer K.F.X."/>
            <person name="Baldrich P."/>
            <person name="Meyers B.C."/>
            <person name="Huo N."/>
            <person name="Gu Y.Q."/>
            <person name="Zhou H."/>
            <person name="Devos K.M."/>
            <person name="Bennetzen J.L."/>
            <person name="Unver T."/>
            <person name="Budak H."/>
            <person name="Gulick P.J."/>
            <person name="Galiba G."/>
            <person name="Kalapos B."/>
            <person name="Nelson D.R."/>
            <person name="Li P."/>
            <person name="You F.M."/>
            <person name="Luo M.C."/>
            <person name="Dvorak J."/>
        </authorList>
    </citation>
    <scope>NUCLEOTIDE SEQUENCE [LARGE SCALE GENOMIC DNA]</scope>
    <source>
        <strain evidence="1">cv. AL8/78</strain>
    </source>
</reference>
<dbReference type="EnsemblPlants" id="AET2Gv20163800.18">
    <property type="protein sequence ID" value="AET2Gv20163800.18"/>
    <property type="gene ID" value="AET2Gv20163800"/>
</dbReference>
<organism evidence="1 2">
    <name type="scientific">Aegilops tauschii subsp. strangulata</name>
    <name type="common">Goatgrass</name>
    <dbReference type="NCBI Taxonomy" id="200361"/>
    <lineage>
        <taxon>Eukaryota</taxon>
        <taxon>Viridiplantae</taxon>
        <taxon>Streptophyta</taxon>
        <taxon>Embryophyta</taxon>
        <taxon>Tracheophyta</taxon>
        <taxon>Spermatophyta</taxon>
        <taxon>Magnoliopsida</taxon>
        <taxon>Liliopsida</taxon>
        <taxon>Poales</taxon>
        <taxon>Poaceae</taxon>
        <taxon>BOP clade</taxon>
        <taxon>Pooideae</taxon>
        <taxon>Triticodae</taxon>
        <taxon>Triticeae</taxon>
        <taxon>Triticinae</taxon>
        <taxon>Aegilops</taxon>
    </lineage>
</organism>
<dbReference type="EnsemblPlants" id="AET2Gv20163800.9">
    <property type="protein sequence ID" value="AET2Gv20163800.9"/>
    <property type="gene ID" value="AET2Gv20163800"/>
</dbReference>
<reference evidence="2" key="2">
    <citation type="journal article" date="2017" name="Nat. Plants">
        <title>The Aegilops tauschii genome reveals multiple impacts of transposons.</title>
        <authorList>
            <person name="Zhao G."/>
            <person name="Zou C."/>
            <person name="Li K."/>
            <person name="Wang K."/>
            <person name="Li T."/>
            <person name="Gao L."/>
            <person name="Zhang X."/>
            <person name="Wang H."/>
            <person name="Yang Z."/>
            <person name="Liu X."/>
            <person name="Jiang W."/>
            <person name="Mao L."/>
            <person name="Kong X."/>
            <person name="Jiao Y."/>
            <person name="Jia J."/>
        </authorList>
    </citation>
    <scope>NUCLEOTIDE SEQUENCE [LARGE SCALE GENOMIC DNA]</scope>
    <source>
        <strain evidence="2">cv. AL8/78</strain>
    </source>
</reference>
<reference evidence="1" key="3">
    <citation type="journal article" date="2017" name="Nature">
        <title>Genome sequence of the progenitor of the wheat D genome Aegilops tauschii.</title>
        <authorList>
            <person name="Luo M.C."/>
            <person name="Gu Y.Q."/>
            <person name="Puiu D."/>
            <person name="Wang H."/>
            <person name="Twardziok S.O."/>
            <person name="Deal K.R."/>
            <person name="Huo N."/>
            <person name="Zhu T."/>
            <person name="Wang L."/>
            <person name="Wang Y."/>
            <person name="McGuire P.E."/>
            <person name="Liu S."/>
            <person name="Long H."/>
            <person name="Ramasamy R.K."/>
            <person name="Rodriguez J.C."/>
            <person name="Van S.L."/>
            <person name="Yuan L."/>
            <person name="Wang Z."/>
            <person name="Xia Z."/>
            <person name="Xiao L."/>
            <person name="Anderson O.D."/>
            <person name="Ouyang S."/>
            <person name="Liang Y."/>
            <person name="Zimin A.V."/>
            <person name="Pertea G."/>
            <person name="Qi P."/>
            <person name="Bennetzen J.L."/>
            <person name="Dai X."/>
            <person name="Dawson M.W."/>
            <person name="Muller H.G."/>
            <person name="Kugler K."/>
            <person name="Rivarola-Duarte L."/>
            <person name="Spannagl M."/>
            <person name="Mayer K.F.X."/>
            <person name="Lu F.H."/>
            <person name="Bevan M.W."/>
            <person name="Leroy P."/>
            <person name="Li P."/>
            <person name="You F.M."/>
            <person name="Sun Q."/>
            <person name="Liu Z."/>
            <person name="Lyons E."/>
            <person name="Wicker T."/>
            <person name="Salzberg S.L."/>
            <person name="Devos K.M."/>
            <person name="Dvorak J."/>
        </authorList>
    </citation>
    <scope>NUCLEOTIDE SEQUENCE [LARGE SCALE GENOMIC DNA]</scope>
    <source>
        <strain evidence="1">cv. AL8/78</strain>
    </source>
</reference>
<name>A0A453AJZ3_AEGTS</name>
<dbReference type="Gramene" id="AET2Gv20163800.24">
    <property type="protein sequence ID" value="AET2Gv20163800.24"/>
    <property type="gene ID" value="AET2Gv20163800"/>
</dbReference>
<reference evidence="1" key="4">
    <citation type="submission" date="2019-03" db="UniProtKB">
        <authorList>
            <consortium name="EnsemblPlants"/>
        </authorList>
    </citation>
    <scope>IDENTIFICATION</scope>
</reference>
<dbReference type="Gramene" id="AET2Gv20163800.17">
    <property type="protein sequence ID" value="AET2Gv20163800.17"/>
    <property type="gene ID" value="AET2Gv20163800"/>
</dbReference>
<keyword evidence="2" id="KW-1185">Reference proteome</keyword>
<dbReference type="Gramene" id="AET2Gv20163800.9">
    <property type="protein sequence ID" value="AET2Gv20163800.9"/>
    <property type="gene ID" value="AET2Gv20163800"/>
</dbReference>
<dbReference type="Gramene" id="AET2Gv20163800.18">
    <property type="protein sequence ID" value="AET2Gv20163800.18"/>
    <property type="gene ID" value="AET2Gv20163800"/>
</dbReference>
<proteinExistence type="predicted"/>
<dbReference type="EnsemblPlants" id="AET2Gv20163800.10">
    <property type="protein sequence ID" value="AET2Gv20163800.10"/>
    <property type="gene ID" value="AET2Gv20163800"/>
</dbReference>
<dbReference type="Gramene" id="AET2Gv20163800.21">
    <property type="protein sequence ID" value="AET2Gv20163800.21"/>
    <property type="gene ID" value="AET2Gv20163800"/>
</dbReference>
<dbReference type="EnsemblPlants" id="AET2Gv20163800.21">
    <property type="protein sequence ID" value="AET2Gv20163800.21"/>
    <property type="gene ID" value="AET2Gv20163800"/>
</dbReference>
<dbReference type="Gramene" id="AET2Gv20163800.14">
    <property type="protein sequence ID" value="AET2Gv20163800.14"/>
    <property type="gene ID" value="AET2Gv20163800"/>
</dbReference>
<dbReference type="EnsemblPlants" id="AET2Gv20163800.24">
    <property type="protein sequence ID" value="AET2Gv20163800.24"/>
    <property type="gene ID" value="AET2Gv20163800"/>
</dbReference>
<dbReference type="Gramene" id="AET2Gv20163800.13">
    <property type="protein sequence ID" value="AET2Gv20163800.13"/>
    <property type="gene ID" value="AET2Gv20163800"/>
</dbReference>
<dbReference type="AlphaFoldDB" id="A0A453AJZ3"/>
<dbReference type="EnsemblPlants" id="AET2Gv20163800.6">
    <property type="protein sequence ID" value="AET2Gv20163800.6"/>
    <property type="gene ID" value="AET2Gv20163800"/>
</dbReference>
<dbReference type="Gramene" id="AET2Gv20163800.10">
    <property type="protein sequence ID" value="AET2Gv20163800.10"/>
    <property type="gene ID" value="AET2Gv20163800"/>
</dbReference>
<dbReference type="EnsemblPlants" id="AET2Gv20163800.13">
    <property type="protein sequence ID" value="AET2Gv20163800.13"/>
    <property type="gene ID" value="AET2Gv20163800"/>
</dbReference>
<dbReference type="EnsemblPlants" id="AET2Gv20163800.16">
    <property type="protein sequence ID" value="AET2Gv20163800.16"/>
    <property type="gene ID" value="AET2Gv20163800"/>
</dbReference>
<dbReference type="EnsemblPlants" id="AET2Gv20163800.11">
    <property type="protein sequence ID" value="AET2Gv20163800.11"/>
    <property type="gene ID" value="AET2Gv20163800"/>
</dbReference>
<dbReference type="Gramene" id="AET2Gv20163800.11">
    <property type="protein sequence ID" value="AET2Gv20163800.11"/>
    <property type="gene ID" value="AET2Gv20163800"/>
</dbReference>
<dbReference type="Gramene" id="AET2Gv20163800.6">
    <property type="protein sequence ID" value="AET2Gv20163800.6"/>
    <property type="gene ID" value="AET2Gv20163800"/>
</dbReference>
<dbReference type="Gramene" id="AET2Gv20163800.16">
    <property type="protein sequence ID" value="AET2Gv20163800.16"/>
    <property type="gene ID" value="AET2Gv20163800"/>
</dbReference>
<reference evidence="2" key="1">
    <citation type="journal article" date="2014" name="Science">
        <title>Ancient hybridizations among the ancestral genomes of bread wheat.</title>
        <authorList>
            <consortium name="International Wheat Genome Sequencing Consortium,"/>
            <person name="Marcussen T."/>
            <person name="Sandve S.R."/>
            <person name="Heier L."/>
            <person name="Spannagl M."/>
            <person name="Pfeifer M."/>
            <person name="Jakobsen K.S."/>
            <person name="Wulff B.B."/>
            <person name="Steuernagel B."/>
            <person name="Mayer K.F."/>
            <person name="Olsen O.A."/>
        </authorList>
    </citation>
    <scope>NUCLEOTIDE SEQUENCE [LARGE SCALE GENOMIC DNA]</scope>
    <source>
        <strain evidence="2">cv. AL8/78</strain>
    </source>
</reference>
<dbReference type="EnsemblPlants" id="AET2Gv20163800.8">
    <property type="protein sequence ID" value="AET2Gv20163800.8"/>
    <property type="gene ID" value="AET2Gv20163800"/>
</dbReference>
<dbReference type="Gramene" id="AET2Gv20163800.20">
    <property type="protein sequence ID" value="AET2Gv20163800.20"/>
    <property type="gene ID" value="AET2Gv20163800"/>
</dbReference>
<protein>
    <submittedName>
        <fullName evidence="1">Uncharacterized protein</fullName>
    </submittedName>
</protein>
<dbReference type="EnsemblPlants" id="AET2Gv20163800.15">
    <property type="protein sequence ID" value="AET2Gv20163800.15"/>
    <property type="gene ID" value="AET2Gv20163800"/>
</dbReference>
<dbReference type="EnsemblPlants" id="AET2Gv20163800.14">
    <property type="protein sequence ID" value="AET2Gv20163800.14"/>
    <property type="gene ID" value="AET2Gv20163800"/>
</dbReference>
<dbReference type="EnsemblPlants" id="AET2Gv20163800.20">
    <property type="protein sequence ID" value="AET2Gv20163800.20"/>
    <property type="gene ID" value="AET2Gv20163800"/>
</dbReference>